<organism evidence="2 3">
    <name type="scientific">Bombilactobacillus thymidiniphilus</name>
    <dbReference type="NCBI Taxonomy" id="2923363"/>
    <lineage>
        <taxon>Bacteria</taxon>
        <taxon>Bacillati</taxon>
        <taxon>Bacillota</taxon>
        <taxon>Bacilli</taxon>
        <taxon>Lactobacillales</taxon>
        <taxon>Lactobacillaceae</taxon>
        <taxon>Bombilactobacillus</taxon>
    </lineage>
</organism>
<keyword evidence="1" id="KW-0812">Transmembrane</keyword>
<keyword evidence="1" id="KW-0472">Membrane</keyword>
<keyword evidence="3" id="KW-1185">Reference proteome</keyword>
<dbReference type="RefSeq" id="WP_249513486.1">
    <property type="nucleotide sequence ID" value="NZ_CP093365.1"/>
</dbReference>
<name>A0ABY4PFC1_9LACO</name>
<dbReference type="EMBL" id="CP093365">
    <property type="protein sequence ID" value="UQS84302.1"/>
    <property type="molecule type" value="Genomic_DNA"/>
</dbReference>
<feature type="transmembrane region" description="Helical" evidence="1">
    <location>
        <begin position="137"/>
        <end position="156"/>
    </location>
</feature>
<feature type="transmembrane region" description="Helical" evidence="1">
    <location>
        <begin position="71"/>
        <end position="94"/>
    </location>
</feature>
<dbReference type="Proteomes" id="UP000831947">
    <property type="component" value="Chromosome"/>
</dbReference>
<evidence type="ECO:0000256" key="1">
    <source>
        <dbReference type="SAM" id="Phobius"/>
    </source>
</evidence>
<accession>A0ABY4PFC1</accession>
<proteinExistence type="predicted"/>
<evidence type="ECO:0000313" key="2">
    <source>
        <dbReference type="EMBL" id="UQS84302.1"/>
    </source>
</evidence>
<evidence type="ECO:0000313" key="3">
    <source>
        <dbReference type="Proteomes" id="UP000831947"/>
    </source>
</evidence>
<protein>
    <submittedName>
        <fullName evidence="2">Uncharacterized protein</fullName>
    </submittedName>
</protein>
<reference evidence="2 3" key="1">
    <citation type="journal article" date="2022" name="Int. J. Syst. Evol. Microbiol.">
        <title>Apilactobacillus apisilvae sp. nov., Nicolia spurrieriana gen. nov. sp. nov., Bombilactobacillus folatiphilus sp. nov. and Bombilactobacillus thymidiniphilus sp. nov., four new lactic acid bacterial isolates from stingless bees Tetragonula carbonaria and Austroplebeia australis.</title>
        <authorList>
            <person name="Oliphant S.A."/>
            <person name="Watson-Haigh N.S."/>
            <person name="Sumby K.M."/>
            <person name="Gardner J."/>
            <person name="Groom S."/>
            <person name="Jiranek V."/>
        </authorList>
    </citation>
    <scope>NUCLEOTIDE SEQUENCE [LARGE SCALE GENOMIC DNA]</scope>
    <source>
        <strain evidence="2 3">SG4_A1</strain>
    </source>
</reference>
<sequence length="167" mass="20039">MFNLTFKQSEKITKDLINNFVVNLKGKKHVTFGYTFKHFFANSFFNFWILFLLFISFVVKNKKLELVLKLGNLLFFFVLCLWILSIFSYIILYFTKSVLWDEIFSFGMLYNNFVIIILLIPAMMIGLAALSRGLMVWLIYIFYIFIIIWTFINIYHSYSVFKKNIRC</sequence>
<gene>
    <name evidence="2" type="ORF">MOO47_03900</name>
</gene>
<feature type="transmembrane region" description="Helical" evidence="1">
    <location>
        <begin position="39"/>
        <end position="59"/>
    </location>
</feature>
<feature type="transmembrane region" description="Helical" evidence="1">
    <location>
        <begin position="109"/>
        <end position="130"/>
    </location>
</feature>
<keyword evidence="1" id="KW-1133">Transmembrane helix</keyword>